<gene>
    <name evidence="3" type="ORF">CCE28_16990</name>
</gene>
<name>A0A267MEM4_9FIRM</name>
<dbReference type="PROSITE" id="PS51257">
    <property type="entry name" value="PROKAR_LIPOPROTEIN"/>
    <property type="match status" value="1"/>
</dbReference>
<sequence>MKKLVSLMVILMLMFSLSGCNKAEADEKEERVKAVKVQEVAKDEKPVSLDYIGTVDSKETTKYGFKVNGKIGSINVEKGDKVSKGQILATLDTSDLNFQVTAAKGVLDAAELNITKANDALSYNREYFNKIEKLYGQQAVSRDTYDKVKLQLDQSESVYLQARAQYEQAKADYDYKTTLIHDATLKSKNDGIVLDVLVEENELVGAYNPILVLRSNEQVINVGVSQRDIDKLKLGQNSQVDVDGNKADGTVTNISEVPDKESRTYNVEVTVNTNKYRLGSIANVDFPIGAESGIWVPVTSIFSNGEDYVYVIDGDRAFKRTIQIDKISDNKMLVKGLKAGEKIAISGMKNLDDGTKIKIVE</sequence>
<dbReference type="PANTHER" id="PTHR30469">
    <property type="entry name" value="MULTIDRUG RESISTANCE PROTEIN MDTA"/>
    <property type="match status" value="1"/>
</dbReference>
<dbReference type="RefSeq" id="WP_095134924.1">
    <property type="nucleotide sequence ID" value="NZ_NIBG01000020.1"/>
</dbReference>
<dbReference type="SUPFAM" id="SSF111369">
    <property type="entry name" value="HlyD-like secretion proteins"/>
    <property type="match status" value="1"/>
</dbReference>
<dbReference type="Gene3D" id="1.10.287.470">
    <property type="entry name" value="Helix hairpin bin"/>
    <property type="match status" value="1"/>
</dbReference>
<comment type="similarity">
    <text evidence="1">Belongs to the membrane fusion protein (MFP) (TC 8.A.1) family.</text>
</comment>
<evidence type="ECO:0000256" key="1">
    <source>
        <dbReference type="ARBA" id="ARBA00009477"/>
    </source>
</evidence>
<organism evidence="3 4">
    <name type="scientific">Anaeromicrobium sediminis</name>
    <dbReference type="NCBI Taxonomy" id="1478221"/>
    <lineage>
        <taxon>Bacteria</taxon>
        <taxon>Bacillati</taxon>
        <taxon>Bacillota</taxon>
        <taxon>Clostridia</taxon>
        <taxon>Peptostreptococcales</taxon>
        <taxon>Thermotaleaceae</taxon>
        <taxon>Anaeromicrobium</taxon>
    </lineage>
</organism>
<evidence type="ECO:0000313" key="3">
    <source>
        <dbReference type="EMBL" id="PAB58031.1"/>
    </source>
</evidence>
<dbReference type="EMBL" id="NIBG01000020">
    <property type="protein sequence ID" value="PAB58031.1"/>
    <property type="molecule type" value="Genomic_DNA"/>
</dbReference>
<evidence type="ECO:0000256" key="2">
    <source>
        <dbReference type="SAM" id="SignalP"/>
    </source>
</evidence>
<dbReference type="AlphaFoldDB" id="A0A267MEM4"/>
<keyword evidence="4" id="KW-1185">Reference proteome</keyword>
<dbReference type="Gene3D" id="2.40.50.100">
    <property type="match status" value="1"/>
</dbReference>
<dbReference type="GO" id="GO:1990281">
    <property type="term" value="C:efflux pump complex"/>
    <property type="evidence" value="ECO:0007669"/>
    <property type="project" value="TreeGrafter"/>
</dbReference>
<protein>
    <submittedName>
        <fullName evidence="3">Uncharacterized protein</fullName>
    </submittedName>
</protein>
<feature type="chain" id="PRO_5012989764" evidence="2">
    <location>
        <begin position="26"/>
        <end position="361"/>
    </location>
</feature>
<evidence type="ECO:0000313" key="4">
    <source>
        <dbReference type="Proteomes" id="UP000216024"/>
    </source>
</evidence>
<dbReference type="GO" id="GO:0015562">
    <property type="term" value="F:efflux transmembrane transporter activity"/>
    <property type="evidence" value="ECO:0007669"/>
    <property type="project" value="TreeGrafter"/>
</dbReference>
<dbReference type="OrthoDB" id="9810430at2"/>
<accession>A0A267MEM4</accession>
<dbReference type="Proteomes" id="UP000216024">
    <property type="component" value="Unassembled WGS sequence"/>
</dbReference>
<keyword evidence="2" id="KW-0732">Signal</keyword>
<dbReference type="Gene3D" id="2.40.420.20">
    <property type="match status" value="1"/>
</dbReference>
<reference evidence="3 4" key="1">
    <citation type="submission" date="2017-06" db="EMBL/GenBank/DDBJ databases">
        <title>Draft genome sequence of anaerobic fermentative bacterium Anaeromicrobium sediminis DY2726D isolated from West Pacific Ocean sediments.</title>
        <authorList>
            <person name="Zeng X."/>
        </authorList>
    </citation>
    <scope>NUCLEOTIDE SEQUENCE [LARGE SCALE GENOMIC DNA]</scope>
    <source>
        <strain evidence="3 4">DY2726D</strain>
    </source>
</reference>
<dbReference type="PANTHER" id="PTHR30469:SF20">
    <property type="entry name" value="EFFLUX RND TRANSPORTER PERIPLASMIC ADAPTOR SUBUNIT"/>
    <property type="match status" value="1"/>
</dbReference>
<dbReference type="InterPro" id="IPR006143">
    <property type="entry name" value="RND_pump_MFP"/>
</dbReference>
<dbReference type="NCBIfam" id="TIGR01730">
    <property type="entry name" value="RND_mfp"/>
    <property type="match status" value="1"/>
</dbReference>
<dbReference type="Gene3D" id="2.40.30.170">
    <property type="match status" value="1"/>
</dbReference>
<comment type="caution">
    <text evidence="3">The sequence shown here is derived from an EMBL/GenBank/DDBJ whole genome shotgun (WGS) entry which is preliminary data.</text>
</comment>
<feature type="signal peptide" evidence="2">
    <location>
        <begin position="1"/>
        <end position="25"/>
    </location>
</feature>
<proteinExistence type="inferred from homology"/>